<evidence type="ECO:0000313" key="7">
    <source>
        <dbReference type="Proteomes" id="UP000178092"/>
    </source>
</evidence>
<dbReference type="InterPro" id="IPR001790">
    <property type="entry name" value="Ribosomal_uL10"/>
</dbReference>
<evidence type="ECO:0000256" key="3">
    <source>
        <dbReference type="ARBA" id="ARBA00023274"/>
    </source>
</evidence>
<evidence type="ECO:0000256" key="1">
    <source>
        <dbReference type="ARBA" id="ARBA00008889"/>
    </source>
</evidence>
<keyword evidence="3 5" id="KW-0687">Ribonucleoprotein</keyword>
<comment type="function">
    <text evidence="5">Forms part of the ribosomal stalk, playing a central role in the interaction of the ribosome with GTP-bound translation factors.</text>
</comment>
<evidence type="ECO:0000256" key="4">
    <source>
        <dbReference type="ARBA" id="ARBA00035202"/>
    </source>
</evidence>
<name>A0A1G2R162_9BACT</name>
<dbReference type="CDD" id="cd05797">
    <property type="entry name" value="Ribosomal_L10"/>
    <property type="match status" value="1"/>
</dbReference>
<comment type="caution">
    <text evidence="6">The sequence shown here is derived from an EMBL/GenBank/DDBJ whole genome shotgun (WGS) entry which is preliminary data.</text>
</comment>
<dbReference type="InterPro" id="IPR043141">
    <property type="entry name" value="Ribosomal_uL10-like_sf"/>
</dbReference>
<keyword evidence="2 5" id="KW-0689">Ribosomal protein</keyword>
<dbReference type="NCBIfam" id="NF000955">
    <property type="entry name" value="PRK00099.1-1"/>
    <property type="match status" value="1"/>
</dbReference>
<keyword evidence="5" id="KW-0699">rRNA-binding</keyword>
<dbReference type="SUPFAM" id="SSF160369">
    <property type="entry name" value="Ribosomal protein L10-like"/>
    <property type="match status" value="1"/>
</dbReference>
<comment type="similarity">
    <text evidence="1 5">Belongs to the universal ribosomal protein uL10 family.</text>
</comment>
<dbReference type="AlphaFoldDB" id="A0A1G2R162"/>
<keyword evidence="5" id="KW-0694">RNA-binding</keyword>
<dbReference type="GO" id="GO:1990904">
    <property type="term" value="C:ribonucleoprotein complex"/>
    <property type="evidence" value="ECO:0007669"/>
    <property type="project" value="UniProtKB-KW"/>
</dbReference>
<organism evidence="6 7">
    <name type="scientific">Candidatus Wildermuthbacteria bacterium RIFCSPHIGHO2_02_FULL_45_25</name>
    <dbReference type="NCBI Taxonomy" id="1802450"/>
    <lineage>
        <taxon>Bacteria</taxon>
        <taxon>Candidatus Wildermuthiibacteriota</taxon>
    </lineage>
</organism>
<accession>A0A1G2R162</accession>
<protein>
    <recommendedName>
        <fullName evidence="4 5">Large ribosomal subunit protein uL10</fullName>
    </recommendedName>
</protein>
<dbReference type="Pfam" id="PF00466">
    <property type="entry name" value="Ribosomal_L10"/>
    <property type="match status" value="1"/>
</dbReference>
<dbReference type="Gene3D" id="6.10.250.290">
    <property type="match status" value="1"/>
</dbReference>
<dbReference type="InterPro" id="IPR047865">
    <property type="entry name" value="Ribosomal_uL10_bac_type"/>
</dbReference>
<dbReference type="Proteomes" id="UP000178092">
    <property type="component" value="Unassembled WGS sequence"/>
</dbReference>
<dbReference type="EMBL" id="MHTV01000033">
    <property type="protein sequence ID" value="OHA66437.1"/>
    <property type="molecule type" value="Genomic_DNA"/>
</dbReference>
<dbReference type="GO" id="GO:0006412">
    <property type="term" value="P:translation"/>
    <property type="evidence" value="ECO:0007669"/>
    <property type="project" value="UniProtKB-UniRule"/>
</dbReference>
<evidence type="ECO:0000256" key="2">
    <source>
        <dbReference type="ARBA" id="ARBA00022980"/>
    </source>
</evidence>
<evidence type="ECO:0000313" key="6">
    <source>
        <dbReference type="EMBL" id="OHA66437.1"/>
    </source>
</evidence>
<gene>
    <name evidence="5" type="primary">rplJ</name>
    <name evidence="6" type="ORF">A3C04_01270</name>
</gene>
<proteinExistence type="inferred from homology"/>
<dbReference type="GO" id="GO:0070180">
    <property type="term" value="F:large ribosomal subunit rRNA binding"/>
    <property type="evidence" value="ECO:0007669"/>
    <property type="project" value="UniProtKB-UniRule"/>
</dbReference>
<sequence>MPKTRVQKQAILEQFKDGLAKQNAIVFVNYKGMGAKEMIAIRTQLKKIGSKLTVTKKTLLKKALADKGMTAEVPAGTAQLATVFAFEDPAPVIKSIAGFARTSERVKILGGYFEGQTQSAEQMNAIAMLPSREELLGMLVGTIAAPMTGFVTVLEGNIKGLVVALHAIAEKKS</sequence>
<dbReference type="GO" id="GO:0005840">
    <property type="term" value="C:ribosome"/>
    <property type="evidence" value="ECO:0007669"/>
    <property type="project" value="UniProtKB-KW"/>
</dbReference>
<dbReference type="Gene3D" id="3.30.70.1730">
    <property type="match status" value="1"/>
</dbReference>
<dbReference type="HAMAP" id="MF_00362">
    <property type="entry name" value="Ribosomal_uL10"/>
    <property type="match status" value="1"/>
</dbReference>
<reference evidence="6 7" key="1">
    <citation type="journal article" date="2016" name="Nat. Commun.">
        <title>Thousands of microbial genomes shed light on interconnected biogeochemical processes in an aquifer system.</title>
        <authorList>
            <person name="Anantharaman K."/>
            <person name="Brown C.T."/>
            <person name="Hug L.A."/>
            <person name="Sharon I."/>
            <person name="Castelle C.J."/>
            <person name="Probst A.J."/>
            <person name="Thomas B.C."/>
            <person name="Singh A."/>
            <person name="Wilkins M.J."/>
            <person name="Karaoz U."/>
            <person name="Brodie E.L."/>
            <person name="Williams K.H."/>
            <person name="Hubbard S.S."/>
            <person name="Banfield J.F."/>
        </authorList>
    </citation>
    <scope>NUCLEOTIDE SEQUENCE [LARGE SCALE GENOMIC DNA]</scope>
</reference>
<comment type="subunit">
    <text evidence="5">Part of the ribosomal stalk of the 50S ribosomal subunit. The N-terminus interacts with L11 and the large rRNA to form the base of the stalk. The C-terminus forms an elongated spine to which L12 dimers bind in a sequential fashion forming a multimeric L10(L12)X complex.</text>
</comment>
<dbReference type="InterPro" id="IPR022973">
    <property type="entry name" value="Ribosomal_uL10_bac"/>
</dbReference>
<dbReference type="PANTHER" id="PTHR11560">
    <property type="entry name" value="39S RIBOSOMAL PROTEIN L10, MITOCHONDRIAL"/>
    <property type="match status" value="1"/>
</dbReference>
<evidence type="ECO:0000256" key="5">
    <source>
        <dbReference type="HAMAP-Rule" id="MF_00362"/>
    </source>
</evidence>